<evidence type="ECO:0000259" key="1">
    <source>
        <dbReference type="PROSITE" id="PS50112"/>
    </source>
</evidence>
<dbReference type="CDD" id="cd00130">
    <property type="entry name" value="PAS"/>
    <property type="match status" value="2"/>
</dbReference>
<dbReference type="InterPro" id="IPR000014">
    <property type="entry name" value="PAS"/>
</dbReference>
<organism evidence="2 3">
    <name type="scientific">Metabacillus flavus</name>
    <dbReference type="NCBI Taxonomy" id="2823519"/>
    <lineage>
        <taxon>Bacteria</taxon>
        <taxon>Bacillati</taxon>
        <taxon>Bacillota</taxon>
        <taxon>Bacilli</taxon>
        <taxon>Bacillales</taxon>
        <taxon>Bacillaceae</taxon>
        <taxon>Metabacillus</taxon>
    </lineage>
</organism>
<name>A0ABS5LDH4_9BACI</name>
<protein>
    <submittedName>
        <fullName evidence="2">PAS domain-containing protein</fullName>
    </submittedName>
</protein>
<dbReference type="SMART" id="SM00091">
    <property type="entry name" value="PAS"/>
    <property type="match status" value="2"/>
</dbReference>
<dbReference type="NCBIfam" id="TIGR00229">
    <property type="entry name" value="sensory_box"/>
    <property type="match status" value="1"/>
</dbReference>
<evidence type="ECO:0000313" key="2">
    <source>
        <dbReference type="EMBL" id="MBS2968780.1"/>
    </source>
</evidence>
<evidence type="ECO:0000313" key="3">
    <source>
        <dbReference type="Proteomes" id="UP000682403"/>
    </source>
</evidence>
<dbReference type="PROSITE" id="PS50112">
    <property type="entry name" value="PAS"/>
    <property type="match status" value="1"/>
</dbReference>
<reference evidence="2 3" key="1">
    <citation type="submission" date="2021-04" db="EMBL/GenBank/DDBJ databases">
        <title>Metabacillus sp. strain KIGAM252 whole genome sequence.</title>
        <authorList>
            <person name="Seo M.-J."/>
            <person name="Cho E.-S."/>
            <person name="Hwang C.Y."/>
            <person name="Yoon D.J."/>
        </authorList>
    </citation>
    <scope>NUCLEOTIDE SEQUENCE [LARGE SCALE GENOMIC DNA]</scope>
    <source>
        <strain evidence="2 3">KIGAM252</strain>
    </source>
</reference>
<keyword evidence="3" id="KW-1185">Reference proteome</keyword>
<dbReference type="InterPro" id="IPR035965">
    <property type="entry name" value="PAS-like_dom_sf"/>
</dbReference>
<feature type="domain" description="PAS" evidence="1">
    <location>
        <begin position="140"/>
        <end position="211"/>
    </location>
</feature>
<dbReference type="Pfam" id="PF13426">
    <property type="entry name" value="PAS_9"/>
    <property type="match status" value="2"/>
</dbReference>
<dbReference type="SUPFAM" id="SSF55785">
    <property type="entry name" value="PYP-like sensor domain (PAS domain)"/>
    <property type="match status" value="2"/>
</dbReference>
<gene>
    <name evidence="2" type="ORF">J9317_08425</name>
</gene>
<dbReference type="Gene3D" id="3.30.450.20">
    <property type="entry name" value="PAS domain"/>
    <property type="match status" value="2"/>
</dbReference>
<accession>A0ABS5LDH4</accession>
<dbReference type="RefSeq" id="WP_211557855.1">
    <property type="nucleotide sequence ID" value="NZ_JAGVRK010000001.1"/>
</dbReference>
<proteinExistence type="predicted"/>
<dbReference type="EMBL" id="JAGVRK010000001">
    <property type="protein sequence ID" value="MBS2968780.1"/>
    <property type="molecule type" value="Genomic_DNA"/>
</dbReference>
<sequence length="227" mass="26617">MKDSLMDENLHNLLHYYFNQTNEAIVITELTSLVPLAAHFYDFNDKSCSLLGYTREEMKQLDPITLFFGHIDSEIFRSLQKRFAIEREITLEMELLTKLQTKIPVEANCFLIEMDSKTFIYSSIKKNARRKKEFDQLLSEKEFSHSILDTIQAFVVLLEPDGRIADWNRHCTFHTGYAFEEAAGKYIWDVMLEEEEGRNVKEFFSRSVSPSLPITKIIGLQKLVKKW</sequence>
<dbReference type="Proteomes" id="UP000682403">
    <property type="component" value="Unassembled WGS sequence"/>
</dbReference>
<comment type="caution">
    <text evidence="2">The sequence shown here is derived from an EMBL/GenBank/DDBJ whole genome shotgun (WGS) entry which is preliminary data.</text>
</comment>